<comment type="subcellular location">
    <subcellularLocation>
        <location evidence="1">Membrane</location>
        <topology evidence="1">Multi-pass membrane protein</topology>
    </subcellularLocation>
</comment>
<evidence type="ECO:0000256" key="6">
    <source>
        <dbReference type="SAM" id="Phobius"/>
    </source>
</evidence>
<dbReference type="GO" id="GO:0010043">
    <property type="term" value="P:response to zinc ion"/>
    <property type="evidence" value="ECO:0007669"/>
    <property type="project" value="TreeGrafter"/>
</dbReference>
<feature type="transmembrane region" description="Helical" evidence="6">
    <location>
        <begin position="82"/>
        <end position="103"/>
    </location>
</feature>
<feature type="transmembrane region" description="Helical" evidence="6">
    <location>
        <begin position="152"/>
        <end position="176"/>
    </location>
</feature>
<sequence length="219" mass="22494">MVRALSVSVLVGVTCAALGSYVVMRGLAFMGDALAHAVLPGVVVALLIGMSPFAGAAAVGITVAVAIGYLTRRTGLSEDTTIGILFAGLFALGITLLSASDGLRVNLEDLLLGQVLSVSTTDVYVTVGMAALVLGILYFFHNELIFTSFDPVGAEVIGVPTKFLSYLLLVLLALVIVIPLQAVGLILVMAMLVTPAATAFLLVRRFVPMMVVGSALGGG</sequence>
<comment type="similarity">
    <text evidence="2">Belongs to the ABC-3 integral membrane protein family.</text>
</comment>
<evidence type="ECO:0000256" key="1">
    <source>
        <dbReference type="ARBA" id="ARBA00004141"/>
    </source>
</evidence>
<dbReference type="PANTHER" id="PTHR30477">
    <property type="entry name" value="ABC-TRANSPORTER METAL-BINDING PROTEIN"/>
    <property type="match status" value="1"/>
</dbReference>
<evidence type="ECO:0000256" key="4">
    <source>
        <dbReference type="ARBA" id="ARBA00022989"/>
    </source>
</evidence>
<dbReference type="PANTHER" id="PTHR30477:SF13">
    <property type="entry name" value="IRON TRANSPORT SYSTEM MEMBRANE PROTEIN HI_0360-RELATED"/>
    <property type="match status" value="1"/>
</dbReference>
<dbReference type="InterPro" id="IPR001626">
    <property type="entry name" value="ABC_TroCD"/>
</dbReference>
<gene>
    <name evidence="7" type="ORF">METZ01_LOCUS308175</name>
</gene>
<evidence type="ECO:0000256" key="5">
    <source>
        <dbReference type="ARBA" id="ARBA00023136"/>
    </source>
</evidence>
<dbReference type="GO" id="GO:0055085">
    <property type="term" value="P:transmembrane transport"/>
    <property type="evidence" value="ECO:0007669"/>
    <property type="project" value="InterPro"/>
</dbReference>
<accession>A0A382N705</accession>
<feature type="transmembrane region" description="Helical" evidence="6">
    <location>
        <begin position="43"/>
        <end position="70"/>
    </location>
</feature>
<feature type="transmembrane region" description="Helical" evidence="6">
    <location>
        <begin position="123"/>
        <end position="140"/>
    </location>
</feature>
<dbReference type="InterPro" id="IPR037294">
    <property type="entry name" value="ABC_BtuC-like"/>
</dbReference>
<evidence type="ECO:0000313" key="7">
    <source>
        <dbReference type="EMBL" id="SVC55321.1"/>
    </source>
</evidence>
<dbReference type="SUPFAM" id="SSF81345">
    <property type="entry name" value="ABC transporter involved in vitamin B12 uptake, BtuC"/>
    <property type="match status" value="1"/>
</dbReference>
<keyword evidence="5 6" id="KW-0472">Membrane</keyword>
<evidence type="ECO:0000256" key="2">
    <source>
        <dbReference type="ARBA" id="ARBA00008034"/>
    </source>
</evidence>
<dbReference type="AlphaFoldDB" id="A0A382N705"/>
<keyword evidence="4 6" id="KW-1133">Transmembrane helix</keyword>
<dbReference type="GO" id="GO:0043190">
    <property type="term" value="C:ATP-binding cassette (ABC) transporter complex"/>
    <property type="evidence" value="ECO:0007669"/>
    <property type="project" value="InterPro"/>
</dbReference>
<organism evidence="7">
    <name type="scientific">marine metagenome</name>
    <dbReference type="NCBI Taxonomy" id="408172"/>
    <lineage>
        <taxon>unclassified sequences</taxon>
        <taxon>metagenomes</taxon>
        <taxon>ecological metagenomes</taxon>
    </lineage>
</organism>
<dbReference type="EMBL" id="UINC01097536">
    <property type="protein sequence ID" value="SVC55321.1"/>
    <property type="molecule type" value="Genomic_DNA"/>
</dbReference>
<name>A0A382N705_9ZZZZ</name>
<keyword evidence="3 6" id="KW-0812">Transmembrane</keyword>
<evidence type="ECO:0008006" key="8">
    <source>
        <dbReference type="Google" id="ProtNLM"/>
    </source>
</evidence>
<reference evidence="7" key="1">
    <citation type="submission" date="2018-05" db="EMBL/GenBank/DDBJ databases">
        <authorList>
            <person name="Lanie J.A."/>
            <person name="Ng W.-L."/>
            <person name="Kazmierczak K.M."/>
            <person name="Andrzejewski T.M."/>
            <person name="Davidsen T.M."/>
            <person name="Wayne K.J."/>
            <person name="Tettelin H."/>
            <person name="Glass J.I."/>
            <person name="Rusch D."/>
            <person name="Podicherti R."/>
            <person name="Tsui H.-C.T."/>
            <person name="Winkler M.E."/>
        </authorList>
    </citation>
    <scope>NUCLEOTIDE SEQUENCE</scope>
</reference>
<protein>
    <recommendedName>
        <fullName evidence="8">Metal ABC transporter permease</fullName>
    </recommendedName>
</protein>
<feature type="transmembrane region" description="Helical" evidence="6">
    <location>
        <begin position="182"/>
        <end position="203"/>
    </location>
</feature>
<feature type="non-terminal residue" evidence="7">
    <location>
        <position position="219"/>
    </location>
</feature>
<proteinExistence type="inferred from homology"/>
<dbReference type="Pfam" id="PF00950">
    <property type="entry name" value="ABC-3"/>
    <property type="match status" value="1"/>
</dbReference>
<dbReference type="Gene3D" id="1.10.3470.10">
    <property type="entry name" value="ABC transporter involved in vitamin B12 uptake, BtuC"/>
    <property type="match status" value="1"/>
</dbReference>
<evidence type="ECO:0000256" key="3">
    <source>
        <dbReference type="ARBA" id="ARBA00022692"/>
    </source>
</evidence>